<dbReference type="EMBL" id="CM056811">
    <property type="protein sequence ID" value="KAJ8635173.1"/>
    <property type="molecule type" value="Genomic_DNA"/>
</dbReference>
<proteinExistence type="predicted"/>
<name>A0ACC2LPS6_PERAE</name>
<gene>
    <name evidence="1" type="ORF">MRB53_009440</name>
</gene>
<sequence>MALSYIVQTALDVATWSLLQIGVDHLLHFHGTENHLVKIRDSLKEIRDFIVIAEGSPIKDPKLMELLEKLKDAAYDAQDLLEEYEIADRRRSEEAANSMPVRDIITNRVRKVVTSGIVSPIIMRQKLKEVSERLEAIKAEAHAFQLEEKVTNLQIEFKKTRETYSPVDVSQVFERDEEKEKIVNWLLSIQAGDHENVSVISIVGIGGIGKTTLAQLVFNHELVQIHFELRMWICVPYDFDIIKLGNEIIERATRDNPSLSYVEELERRLGEALSGKKFLLVLDDVWNEEPKKWHSLRSLLLCGVRGSRIVVTTRSQKVASIMSKIQPYSLKPLSEDGCWSLFCQRAFGHQTEEAEAAHPKLAPIGREIVKKCGGIPLAVTTLGDLLCSERSRRKWEFVRDSEMWNLGDESENGILPALRLSYNHLKPHLMQCFAFCAIFPQDYQIEKELVIKLWMAHGFIPTKRGMELEDIGNDIFDELVMRSFFQDVNVNAEGTTFRMHDLMHDLAHSVMENEYCVVLNGKSKDISLRIRHVSSNGLGILAASLPKAQMLRTYVMLEYVPFQFPCDVGLFKCLRALDFMRQRDKQQVVKQLFTSLGKLQHLRYLNLSFTLIEILPGSLTSLCYLQTLILMHCEELRELPKEMCKLTNLRCLDITDCYKLTHMPPKMGQLSCLQELSNFIVGRTNEIACSGIGELQGLNLRGRLKIQLLQNITDAIDVPRDTLINKPNLTSLDLMWESSTSRYVEFDYLEEDREIEGLEKQELQGHLPLRNLKKLGIFHYGGLNFPSWMMDNTLTELVEITLSGCWRCSHLPPLGELPFLKVLTIDGLKNVECIGNEFYGNEVSGGFPSLEKLDIENMDKLKTWSGLEWKGKRVFPSLKNLYIKYCPMLTTLEFFPDIGGFNVDQGMIIAGSNEFAHVAHELSFLTSLEQLLLDGCHDLKSLPKGIGNLTSLRGLSIHNCPKMASLPRELQRLSALKGLSIFGCHPSLKIRSTKGTGEDSPFLSSSCALYSNYREQKAKNKEDERENMVLKVVKDTAIEYIVQGALDAVKSCLQMGFDFLGVKNHLVKIEDSLVDIHDFIVIAERSPKKDPKLMKLLEKLKDAAYDAQDLLEEYVIEDRRRSEEAANSMPVRDTMTNKARKVSISLVTAAPAVINREQIAMKMKEISKRLEVIKAEAHAFQLEEKVTNLLIEFKKTRETYSAMDESQVFGRDEEKMEIVSLLLSPQPQVGDGVEDDENENVSVIPIVGMGGLGKTTLAKLVLNHEVVQVHFELRMWICVSYNFDIIRLGNEIIECATRHNPSLSKVEEVQCRLGETLSGKKFLLVLDDVWNEEPEKWYRLRDLLLCGGRGSRIVVTTRSPKVASIMSNIQPQILKPLSEDGCWFLFCQRAFGNPGADPNLAPIGREIVKKCGGIPLAVTTLGGLLCSERSQRKWEFVRDSEMWNLDDENGHGILPALRLSYNHLKPHVKQCFAFCAIFPQDYKIEKELVIKLWMAHGFIPTERGMELEDIGNDIFDELVMRSFFQDVKVYVKIKKQIQPGMLLYISDGTTFQMHDLMHDLAHSVMENEYRVVHNGKSKDISSRIRHVSSNGLGILAASLRKAQMLRTYVMLEEVAFQFPCDVGLFKCLRALDFMRQDKQEVEKWLLTSLGNLQHLRYLNFSFTLIEMLPESLTSLCYLQTLILRGCEMLCELPKEMCKLTNLRCLDITDCDKLIHMPPMMGKLSCLQELSNFIVGRTNEIACSGIGELQGLNLRGRLGIQFLKNITDDIHVPRDPLINKSNLTSLDLWWGHRTRYTDKEIEVLQGLQPHRSLKKLSILFYGGLNFPSWMMDTTLTELVEITLSGCWRCSHLPPLGELPFLKVLTIDGLKNVECIGNEFYGNEVSGGFPSLEKLDIRDMQKLKTWSGLEWKGERVFPSLVKLEIWYCPMLSTLEFFPDIKDLNVDQGMVQSLKNLKSFESMHQQNCNQLSFANEDQIRIQRSLRLLIIKYCDKLIFSGLGFRYLSSLKTLIIFRSNEFAHVAHELSFLTSLEELWLDRCHGLKSLTKGIGNLTSLRSLYIDNCLEMVSLPRELQRLSALKDLSICGCPTLEIRCTKDTEINGRKKGTKVVAIKNKAACTRVERLSHEMALEFALQIMTLKFI</sequence>
<reference evidence="1 2" key="1">
    <citation type="journal article" date="2022" name="Hortic Res">
        <title>A haplotype resolved chromosomal level avocado genome allows analysis of novel avocado genes.</title>
        <authorList>
            <person name="Nath O."/>
            <person name="Fletcher S.J."/>
            <person name="Hayward A."/>
            <person name="Shaw L.M."/>
            <person name="Masouleh A.K."/>
            <person name="Furtado A."/>
            <person name="Henry R.J."/>
            <person name="Mitter N."/>
        </authorList>
    </citation>
    <scope>NUCLEOTIDE SEQUENCE [LARGE SCALE GENOMIC DNA]</scope>
    <source>
        <strain evidence="2">cv. Hass</strain>
    </source>
</reference>
<organism evidence="1 2">
    <name type="scientific">Persea americana</name>
    <name type="common">Avocado</name>
    <dbReference type="NCBI Taxonomy" id="3435"/>
    <lineage>
        <taxon>Eukaryota</taxon>
        <taxon>Viridiplantae</taxon>
        <taxon>Streptophyta</taxon>
        <taxon>Embryophyta</taxon>
        <taxon>Tracheophyta</taxon>
        <taxon>Spermatophyta</taxon>
        <taxon>Magnoliopsida</taxon>
        <taxon>Magnoliidae</taxon>
        <taxon>Laurales</taxon>
        <taxon>Lauraceae</taxon>
        <taxon>Persea</taxon>
    </lineage>
</organism>
<evidence type="ECO:0000313" key="2">
    <source>
        <dbReference type="Proteomes" id="UP001234297"/>
    </source>
</evidence>
<comment type="caution">
    <text evidence="1">The sequence shown here is derived from an EMBL/GenBank/DDBJ whole genome shotgun (WGS) entry which is preliminary data.</text>
</comment>
<evidence type="ECO:0000313" key="1">
    <source>
        <dbReference type="EMBL" id="KAJ8635173.1"/>
    </source>
</evidence>
<protein>
    <submittedName>
        <fullName evidence="1">Uncharacterized protein</fullName>
    </submittedName>
</protein>
<dbReference type="Proteomes" id="UP001234297">
    <property type="component" value="Chromosome 3"/>
</dbReference>
<accession>A0ACC2LPS6</accession>
<keyword evidence="2" id="KW-1185">Reference proteome</keyword>